<sequence>MAVVVARVGVTLLALLLPSAAGLAAEGFDGSALLQVATDLSADEQDGRPSTAMIKATLDNSLNVYQRKVEEDRAVMGEIAQKAVSAFVQEIQQHIKTGIQLLPGMELARKAKDAVVEKQKQVQQVGARITSGEFGKEVQAWAGKMLNTTAEMAKQFVQTHQDWQKLAASSLSLESQTRGLRESLAK</sequence>
<dbReference type="AlphaFoldDB" id="A0A7S2AV96"/>
<accession>A0A7S2AV96</accession>
<keyword evidence="1" id="KW-0732">Signal</keyword>
<feature type="chain" id="PRO_5031178036" evidence="1">
    <location>
        <begin position="25"/>
        <end position="186"/>
    </location>
</feature>
<proteinExistence type="predicted"/>
<evidence type="ECO:0000313" key="2">
    <source>
        <dbReference type="EMBL" id="CAD9378367.1"/>
    </source>
</evidence>
<protein>
    <submittedName>
        <fullName evidence="2">Uncharacterized protein</fullName>
    </submittedName>
</protein>
<name>A0A7S2AV96_9DINO</name>
<organism evidence="2">
    <name type="scientific">Alexandrium andersonii</name>
    <dbReference type="NCBI Taxonomy" id="327968"/>
    <lineage>
        <taxon>Eukaryota</taxon>
        <taxon>Sar</taxon>
        <taxon>Alveolata</taxon>
        <taxon>Dinophyceae</taxon>
        <taxon>Gonyaulacales</taxon>
        <taxon>Pyrocystaceae</taxon>
        <taxon>Alexandrium</taxon>
    </lineage>
</organism>
<gene>
    <name evidence="2" type="ORF">AAND1436_LOCUS7043</name>
</gene>
<feature type="signal peptide" evidence="1">
    <location>
        <begin position="1"/>
        <end position="24"/>
    </location>
</feature>
<evidence type="ECO:0000256" key="1">
    <source>
        <dbReference type="SAM" id="SignalP"/>
    </source>
</evidence>
<reference evidence="2" key="1">
    <citation type="submission" date="2021-01" db="EMBL/GenBank/DDBJ databases">
        <authorList>
            <person name="Corre E."/>
            <person name="Pelletier E."/>
            <person name="Niang G."/>
            <person name="Scheremetjew M."/>
            <person name="Finn R."/>
            <person name="Kale V."/>
            <person name="Holt S."/>
            <person name="Cochrane G."/>
            <person name="Meng A."/>
            <person name="Brown T."/>
            <person name="Cohen L."/>
        </authorList>
    </citation>
    <scope>NUCLEOTIDE SEQUENCE</scope>
    <source>
        <strain evidence="2">CCMP2222</strain>
    </source>
</reference>
<dbReference type="EMBL" id="HBGQ01014273">
    <property type="protein sequence ID" value="CAD9378367.1"/>
    <property type="molecule type" value="Transcribed_RNA"/>
</dbReference>